<protein>
    <recommendedName>
        <fullName evidence="3">DUF4988 domain-containing protein</fullName>
    </recommendedName>
</protein>
<organism evidence="1 2">
    <name type="scientific">Aquimarina rubra</name>
    <dbReference type="NCBI Taxonomy" id="1920033"/>
    <lineage>
        <taxon>Bacteria</taxon>
        <taxon>Pseudomonadati</taxon>
        <taxon>Bacteroidota</taxon>
        <taxon>Flavobacteriia</taxon>
        <taxon>Flavobacteriales</taxon>
        <taxon>Flavobacteriaceae</taxon>
        <taxon>Aquimarina</taxon>
    </lineage>
</organism>
<evidence type="ECO:0008006" key="3">
    <source>
        <dbReference type="Google" id="ProtNLM"/>
    </source>
</evidence>
<evidence type="ECO:0000313" key="2">
    <source>
        <dbReference type="Proteomes" id="UP001597319"/>
    </source>
</evidence>
<dbReference type="RefSeq" id="WP_378293769.1">
    <property type="nucleotide sequence ID" value="NZ_JBHULE010000019.1"/>
</dbReference>
<sequence>MNTKFRRVSMLIMVAVATIFQSCSSEDDGILIENENQLEDIQGRIEQYQTAIENIQAPDQMQEYASQNTYASAAVLSLTSLQVQALTYSSIFLSIPDDAEPQGTIGKSGRNANTWVWSYGGVTLYYTITSDTVFDYFTYDIEENGVRRNFYEGRVRKDGTFYEVKFNGENGEFILMTYTKTGNIINFTIENNDNDKIELVFNEADQSGSIKVFESGILNESFVWSSNGTGLYTDHRTGETFSWP</sequence>
<gene>
    <name evidence="1" type="ORF">ACFSR1_14730</name>
</gene>
<name>A0ABW5LGD7_9FLAO</name>
<proteinExistence type="predicted"/>
<comment type="caution">
    <text evidence="1">The sequence shown here is derived from an EMBL/GenBank/DDBJ whole genome shotgun (WGS) entry which is preliminary data.</text>
</comment>
<dbReference type="Proteomes" id="UP001597319">
    <property type="component" value="Unassembled WGS sequence"/>
</dbReference>
<accession>A0ABW5LGD7</accession>
<evidence type="ECO:0000313" key="1">
    <source>
        <dbReference type="EMBL" id="MFD2563933.1"/>
    </source>
</evidence>
<reference evidence="2" key="1">
    <citation type="journal article" date="2019" name="Int. J. Syst. Evol. Microbiol.">
        <title>The Global Catalogue of Microorganisms (GCM) 10K type strain sequencing project: providing services to taxonomists for standard genome sequencing and annotation.</title>
        <authorList>
            <consortium name="The Broad Institute Genomics Platform"/>
            <consortium name="The Broad Institute Genome Sequencing Center for Infectious Disease"/>
            <person name="Wu L."/>
            <person name="Ma J."/>
        </authorList>
    </citation>
    <scope>NUCLEOTIDE SEQUENCE [LARGE SCALE GENOMIC DNA]</scope>
    <source>
        <strain evidence="2">KCTC 52274</strain>
    </source>
</reference>
<keyword evidence="2" id="KW-1185">Reference proteome</keyword>
<dbReference type="EMBL" id="JBHULE010000019">
    <property type="protein sequence ID" value="MFD2563933.1"/>
    <property type="molecule type" value="Genomic_DNA"/>
</dbReference>
<dbReference type="PROSITE" id="PS51257">
    <property type="entry name" value="PROKAR_LIPOPROTEIN"/>
    <property type="match status" value="1"/>
</dbReference>